<sequence>MEKLEDLKIMAEQWWNQGIEYLQKIPPTQLYTSIGVLLYTTILLLLYSMYPHSSSLVWSLVLKVMQPSLVWLMWSMRLLSVTMLSQSHKLC</sequence>
<evidence type="ECO:0000256" key="1">
    <source>
        <dbReference type="SAM" id="Phobius"/>
    </source>
</evidence>
<dbReference type="EMBL" id="HG994360">
    <property type="protein sequence ID" value="CAF2084055.1"/>
    <property type="molecule type" value="Genomic_DNA"/>
</dbReference>
<dbReference type="AlphaFoldDB" id="A0A816SEE6"/>
<proteinExistence type="predicted"/>
<name>A0A816SEE6_BRANA</name>
<keyword evidence="1" id="KW-0812">Transmembrane</keyword>
<feature type="transmembrane region" description="Helical" evidence="1">
    <location>
        <begin position="56"/>
        <end position="74"/>
    </location>
</feature>
<reference evidence="2" key="1">
    <citation type="submission" date="2021-01" db="EMBL/GenBank/DDBJ databases">
        <authorList>
            <consortium name="Genoscope - CEA"/>
            <person name="William W."/>
        </authorList>
    </citation>
    <scope>NUCLEOTIDE SEQUENCE</scope>
</reference>
<organism evidence="2">
    <name type="scientific">Brassica napus</name>
    <name type="common">Rape</name>
    <dbReference type="NCBI Taxonomy" id="3708"/>
    <lineage>
        <taxon>Eukaryota</taxon>
        <taxon>Viridiplantae</taxon>
        <taxon>Streptophyta</taxon>
        <taxon>Embryophyta</taxon>
        <taxon>Tracheophyta</taxon>
        <taxon>Spermatophyta</taxon>
        <taxon>Magnoliopsida</taxon>
        <taxon>eudicotyledons</taxon>
        <taxon>Gunneridae</taxon>
        <taxon>Pentapetalae</taxon>
        <taxon>rosids</taxon>
        <taxon>malvids</taxon>
        <taxon>Brassicales</taxon>
        <taxon>Brassicaceae</taxon>
        <taxon>Brassiceae</taxon>
        <taxon>Brassica</taxon>
    </lineage>
</organism>
<keyword evidence="1" id="KW-1133">Transmembrane helix</keyword>
<dbReference type="SMR" id="A0A816SEE6"/>
<keyword evidence="1" id="KW-0472">Membrane</keyword>
<protein>
    <submittedName>
        <fullName evidence="2">(rape) hypothetical protein</fullName>
    </submittedName>
</protein>
<accession>A0A816SEE6</accession>
<feature type="transmembrane region" description="Helical" evidence="1">
    <location>
        <begin position="30"/>
        <end position="50"/>
    </location>
</feature>
<gene>
    <name evidence="2" type="ORF">DARMORV10_A06P14670.1</name>
</gene>
<dbReference type="Proteomes" id="UP001295469">
    <property type="component" value="Chromosome A06"/>
</dbReference>
<evidence type="ECO:0000313" key="2">
    <source>
        <dbReference type="EMBL" id="CAF2084055.1"/>
    </source>
</evidence>